<proteinExistence type="predicted"/>
<evidence type="ECO:0000313" key="1">
    <source>
        <dbReference type="RefSeq" id="XP_028129127.1"/>
    </source>
</evidence>
<sequence>MLKNHKAKNTLSIVSGSIINKYRLRGETSKILSYRMHRKFINNSQYERKKRNHAVIQKLSKSVQIFLERDENSKMCPGKKDYITKNKVKKQKRIMLDSLCNLHKKYLATEFAFQVSRTTFCRFRPFWVVAPKQSDRETCACSKHSNVEMICASLYNAKTIPTKKPDELLKAMICDEKGIGCMLRNCPRCKERTIPVKSEVNENLNKIITYAVWESKAEKREIKGEFKDVRKTVKIQKNDIVKNILKILQVQFTPYMKHVFFMRHQQKELQRLKQFLQPNELLLQIDFSENYVAKYESEIQSMHFGASKKQISLHTGVYYYRTESDALVKSQSFCSVSDNLDHQSHAIWAHLHTILLELANRFPNITQVHFLSDGPTSQYKNRNNCFLMCKKIPQYFKNIESMSWNYSESGHGKGPMDGVGGSLKRKADRLVLQGQDIICAGDFVHKLKESSVKIWEVLEEEIKDAKLEIPNNISQVPNIMSMHQVTWSKKFADKLFLRKLSCFACKFDEPCIHYSLKPSVVLIAAKTKNFKKQKLQSVGGTSKQEQYISPNLTLASKNCSDMELSNVSNVSSFSLDEDEKNTIPKIKIISNILLQTFERNVKETKGLCYDCTFSLNIQNEGRKCFDCSRTYHLKCIVKHHFNKNSEIFLCPTCFRK</sequence>
<accession>A0A6P7F2L9</accession>
<reference evidence="1" key="1">
    <citation type="submission" date="2025-08" db="UniProtKB">
        <authorList>
            <consortium name="RefSeq"/>
        </authorList>
    </citation>
    <scope>IDENTIFICATION</scope>
    <source>
        <tissue evidence="1">Whole insect</tissue>
    </source>
</reference>
<name>A0A6P7F2L9_DIAVI</name>
<protein>
    <submittedName>
        <fullName evidence="1">Uncharacterized protein LOC114325299</fullName>
    </submittedName>
</protein>
<organism evidence="1">
    <name type="scientific">Diabrotica virgifera virgifera</name>
    <name type="common">western corn rootworm</name>
    <dbReference type="NCBI Taxonomy" id="50390"/>
    <lineage>
        <taxon>Eukaryota</taxon>
        <taxon>Metazoa</taxon>
        <taxon>Ecdysozoa</taxon>
        <taxon>Arthropoda</taxon>
        <taxon>Hexapoda</taxon>
        <taxon>Insecta</taxon>
        <taxon>Pterygota</taxon>
        <taxon>Neoptera</taxon>
        <taxon>Endopterygota</taxon>
        <taxon>Coleoptera</taxon>
        <taxon>Polyphaga</taxon>
        <taxon>Cucujiformia</taxon>
        <taxon>Chrysomeloidea</taxon>
        <taxon>Chrysomelidae</taxon>
        <taxon>Galerucinae</taxon>
        <taxon>Diabroticina</taxon>
        <taxon>Diabroticites</taxon>
        <taxon>Diabrotica</taxon>
    </lineage>
</organism>
<dbReference type="PANTHER" id="PTHR46601:SF2">
    <property type="entry name" value="UBIQUITIN-LIKE PROTEASE FAMILY PROFILE DOMAIN-CONTAINING PROTEIN"/>
    <property type="match status" value="1"/>
</dbReference>
<dbReference type="AlphaFoldDB" id="A0A6P7F2L9"/>
<dbReference type="InParanoid" id="A0A6P7F2L9"/>
<gene>
    <name evidence="1" type="primary">LOC114325299</name>
</gene>
<dbReference type="PANTHER" id="PTHR46601">
    <property type="entry name" value="ULP_PROTEASE DOMAIN-CONTAINING PROTEIN"/>
    <property type="match status" value="1"/>
</dbReference>
<dbReference type="RefSeq" id="XP_028129127.1">
    <property type="nucleotide sequence ID" value="XM_028273326.1"/>
</dbReference>